<dbReference type="Proteomes" id="UP000494206">
    <property type="component" value="Unassembled WGS sequence"/>
</dbReference>
<evidence type="ECO:0000256" key="6">
    <source>
        <dbReference type="ARBA" id="ARBA00022833"/>
    </source>
</evidence>
<dbReference type="PANTHER" id="PTHR23292">
    <property type="entry name" value="LIPOPOLYSACCHARIDE-INDUCED TUMOR NECROSIS FACTOR-ALPHA FACTOR"/>
    <property type="match status" value="1"/>
</dbReference>
<keyword evidence="6" id="KW-0862">Zinc</keyword>
<comment type="caution">
    <text evidence="10">The sequence shown here is derived from an EMBL/GenBank/DDBJ whole genome shotgun (WGS) entry which is preliminary data.</text>
</comment>
<dbReference type="GO" id="GO:0008270">
    <property type="term" value="F:zinc ion binding"/>
    <property type="evidence" value="ECO:0007669"/>
    <property type="project" value="TreeGrafter"/>
</dbReference>
<dbReference type="EMBL" id="CADEPM010000003">
    <property type="protein sequence ID" value="CAB3401463.1"/>
    <property type="molecule type" value="Genomic_DNA"/>
</dbReference>
<evidence type="ECO:0000259" key="9">
    <source>
        <dbReference type="PROSITE" id="PS51837"/>
    </source>
</evidence>
<organism evidence="10 11">
    <name type="scientific">Caenorhabditis bovis</name>
    <dbReference type="NCBI Taxonomy" id="2654633"/>
    <lineage>
        <taxon>Eukaryota</taxon>
        <taxon>Metazoa</taxon>
        <taxon>Ecdysozoa</taxon>
        <taxon>Nematoda</taxon>
        <taxon>Chromadorea</taxon>
        <taxon>Rhabditida</taxon>
        <taxon>Rhabditina</taxon>
        <taxon>Rhabditomorpha</taxon>
        <taxon>Rhabditoidea</taxon>
        <taxon>Rhabditidae</taxon>
        <taxon>Peloderinae</taxon>
        <taxon>Caenorhabditis</taxon>
    </lineage>
</organism>
<dbReference type="PANTHER" id="PTHR23292:SF1">
    <property type="entry name" value="LITAF DOMAIN-CONTAINING PROTEIN"/>
    <property type="match status" value="1"/>
</dbReference>
<gene>
    <name evidence="10" type="ORF">CBOVIS_LOCUS4207</name>
</gene>
<dbReference type="SMART" id="SM00714">
    <property type="entry name" value="LITAF"/>
    <property type="match status" value="1"/>
</dbReference>
<evidence type="ECO:0000256" key="3">
    <source>
        <dbReference type="ARBA" id="ARBA00004630"/>
    </source>
</evidence>
<sequence length="101" mass="11547">MVYPDDHPLPPYPQPVKIVKYVPKETSISSPYLDYCPGCQSTIMTRCESHLGVCWWIICFVGFFLFCWPILFFLCCDCSKDIDHRCPNCGLLLATSKKAGF</sequence>
<evidence type="ECO:0000256" key="8">
    <source>
        <dbReference type="SAM" id="Phobius"/>
    </source>
</evidence>
<comment type="similarity">
    <text evidence="4">Belongs to the CDIP1/LITAF family.</text>
</comment>
<name>A0A8S1EMQ3_9PELO</name>
<evidence type="ECO:0000256" key="2">
    <source>
        <dbReference type="ARBA" id="ARBA00004481"/>
    </source>
</evidence>
<evidence type="ECO:0000256" key="7">
    <source>
        <dbReference type="ARBA" id="ARBA00023136"/>
    </source>
</evidence>
<keyword evidence="5" id="KW-0479">Metal-binding</keyword>
<feature type="domain" description="LITAF" evidence="9">
    <location>
        <begin position="16"/>
        <end position="98"/>
    </location>
</feature>
<evidence type="ECO:0000256" key="4">
    <source>
        <dbReference type="ARBA" id="ARBA00005975"/>
    </source>
</evidence>
<comment type="subcellular location">
    <subcellularLocation>
        <location evidence="2">Endosome membrane</location>
        <topology evidence="2">Peripheral membrane protein</topology>
    </subcellularLocation>
    <subcellularLocation>
        <location evidence="1">Late endosome membrane</location>
    </subcellularLocation>
    <subcellularLocation>
        <location evidence="3">Lysosome membrane</location>
        <topology evidence="3">Peripheral membrane protein</topology>
        <orientation evidence="3">Cytoplasmic side</orientation>
    </subcellularLocation>
</comment>
<evidence type="ECO:0000313" key="11">
    <source>
        <dbReference type="Proteomes" id="UP000494206"/>
    </source>
</evidence>
<feature type="transmembrane region" description="Helical" evidence="8">
    <location>
        <begin position="53"/>
        <end position="74"/>
    </location>
</feature>
<evidence type="ECO:0000256" key="5">
    <source>
        <dbReference type="ARBA" id="ARBA00022723"/>
    </source>
</evidence>
<evidence type="ECO:0000256" key="1">
    <source>
        <dbReference type="ARBA" id="ARBA00004414"/>
    </source>
</evidence>
<dbReference type="OrthoDB" id="4713066at2759"/>
<accession>A0A8S1EMQ3</accession>
<protein>
    <recommendedName>
        <fullName evidence="9">LITAF domain-containing protein</fullName>
    </recommendedName>
</protein>
<reference evidence="10 11" key="1">
    <citation type="submission" date="2020-04" db="EMBL/GenBank/DDBJ databases">
        <authorList>
            <person name="Laetsch R D."/>
            <person name="Stevens L."/>
            <person name="Kumar S."/>
            <person name="Blaxter L. M."/>
        </authorList>
    </citation>
    <scope>NUCLEOTIDE SEQUENCE [LARGE SCALE GENOMIC DNA]</scope>
</reference>
<keyword evidence="11" id="KW-1185">Reference proteome</keyword>
<dbReference type="InterPro" id="IPR006629">
    <property type="entry name" value="LITAF"/>
</dbReference>
<dbReference type="Pfam" id="PF10601">
    <property type="entry name" value="zf-LITAF-like"/>
    <property type="match status" value="1"/>
</dbReference>
<keyword evidence="8" id="KW-1133">Transmembrane helix</keyword>
<proteinExistence type="inferred from homology"/>
<keyword evidence="7 8" id="KW-0472">Membrane</keyword>
<keyword evidence="8" id="KW-0812">Transmembrane</keyword>
<dbReference type="AlphaFoldDB" id="A0A8S1EMQ3"/>
<dbReference type="GO" id="GO:0031902">
    <property type="term" value="C:late endosome membrane"/>
    <property type="evidence" value="ECO:0007669"/>
    <property type="project" value="UniProtKB-SubCell"/>
</dbReference>
<evidence type="ECO:0000313" key="10">
    <source>
        <dbReference type="EMBL" id="CAB3401463.1"/>
    </source>
</evidence>
<dbReference type="InterPro" id="IPR037519">
    <property type="entry name" value="LITAF_fam"/>
</dbReference>
<dbReference type="GO" id="GO:0005765">
    <property type="term" value="C:lysosomal membrane"/>
    <property type="evidence" value="ECO:0007669"/>
    <property type="project" value="UniProtKB-SubCell"/>
</dbReference>
<dbReference type="PROSITE" id="PS51837">
    <property type="entry name" value="LITAF"/>
    <property type="match status" value="1"/>
</dbReference>